<dbReference type="PANTHER" id="PTHR23159">
    <property type="entry name" value="CENTROSOMAL PROTEIN 2"/>
    <property type="match status" value="1"/>
</dbReference>
<dbReference type="PROSITE" id="PS51688">
    <property type="entry name" value="ICA"/>
    <property type="match status" value="1"/>
</dbReference>
<dbReference type="InterPro" id="IPR030392">
    <property type="entry name" value="S74_ICA"/>
</dbReference>
<dbReference type="Gene3D" id="6.10.250.3110">
    <property type="match status" value="1"/>
</dbReference>
<dbReference type="EMBL" id="OR048821">
    <property type="protein sequence ID" value="WIU42464.1"/>
    <property type="molecule type" value="Genomic_DNA"/>
</dbReference>
<dbReference type="Gene3D" id="1.20.5.340">
    <property type="match status" value="2"/>
</dbReference>
<name>A0AAX3XG84_9CAUD</name>
<feature type="coiled-coil region" evidence="3">
    <location>
        <begin position="94"/>
        <end position="146"/>
    </location>
</feature>
<evidence type="ECO:0000313" key="6">
    <source>
        <dbReference type="Proteomes" id="UP001487040"/>
    </source>
</evidence>
<reference evidence="5 6" key="1">
    <citation type="submission" date="2023-05" db="EMBL/GenBank/DDBJ databases">
        <authorList>
            <person name="Wen Q.N."/>
        </authorList>
    </citation>
    <scope>NUCLEOTIDE SEQUENCE [LARGE SCALE GENOMIC DNA]</scope>
</reference>
<evidence type="ECO:0000256" key="1">
    <source>
        <dbReference type="ARBA" id="ARBA00004328"/>
    </source>
</evidence>
<keyword evidence="2" id="KW-1227">Viral tail protein</keyword>
<dbReference type="Pfam" id="PF13884">
    <property type="entry name" value="Peptidase_S74"/>
    <property type="match status" value="1"/>
</dbReference>
<proteinExistence type="predicted"/>
<evidence type="ECO:0000259" key="4">
    <source>
        <dbReference type="PROSITE" id="PS51688"/>
    </source>
</evidence>
<feature type="coiled-coil region" evidence="3">
    <location>
        <begin position="306"/>
        <end position="361"/>
    </location>
</feature>
<gene>
    <name evidence="5" type="ORF">LFP01_00014</name>
</gene>
<dbReference type="PANTHER" id="PTHR23159:SF60">
    <property type="entry name" value="SPINDLE ASSEMBLY ABNORMAL PROTEIN 4"/>
    <property type="match status" value="1"/>
</dbReference>
<sequence>MLYRQIILEWGQDTESGVWGLGYSPDNGKNFYVLNTTHGRKYRAEDGNRLYPYISDQVQDKIETVVAPAKSAADSAVSYANDAIKKSRVNSQAIAAQSEAISEAKSAMDSATAEIQQAIANAASDAANIRADVAQVQNEVNTAKAANSTSVEALKSDVSATKQDLADVHDSLTKAQAAAEDSQKAIDKSIAQINDSVATTNKDLEGVRNDLTKAQSDITANKKSVNDNIAQINSDIEQDRKDIASAQQANADTAKQLDTYSKQAQDQGKTIKSIQDKQDGFTATLADVQGNVTQVSDKVDGLSASLKDAQGNVASVKAQADQLSATLTDHAKSITTLTASAKEVSSTLEEADGRLSKVEQTAKTNSSTLSDVQGDLSQVKQDATTLTSTLKDAKGNISTLQQKANSVSAQLASAQGDITSLQTDVKGIKATLVSHEGDIHTLQADSKTLKDDMQDAQGNISTLQKTSTDVTSELQDHTGRISKVEQTASTLTNEFSDQQGHLSKVEQTATGTQQTVANQQGQINNIQTDVSGVHETITGQGNQIAKINVTLNGLDTKYEGVSGDLNNLKSQSQWVTVTSPVDLNNVITPCHEFLKGAVTNAPNERAWWYLTVEGSEGDRITQTVIADQSNNRYTRRLAGSWSAWVRDATQTDVTTLSNRITTNSTQITQNKQAIALKADQSTVYKLSGEVSQNTAQLKVQADQISSKVSSSDFKTLNDKVNGAISSIQKNSTAIDQTNKQISLKADQTEVDQVKQTATQNSSRLDVMDGQIRSRVTSTDVNNIVDSKGFATTNTVQSLVTQKADEWNLNLTTLKTDVNAIKTTGGGVNLLTGTAKCEFTFGPNLGTQTVQKYDDETNYIQFTSNTPIDFMGPWVQWTPEVGQTYTLSADVCGNGYIQGWKFHYEGGGSNSLDRVDLTNDWQRISNTFRVNTINGNWAMYADNSTLLKVKHIKIEKGTVAHDWSPAPSDMATVTSVTNLSATVDGIKSTVATKADQSYVTQLSNVIATKVSQGEYNSRITQLKDDINLQVKKGDVISQINQEAGGNTLIQVSDGMGSLILDAKTTVFTGEAFIPSAAISSIQADKIKIGSASLFSDDGTLNLINQNAGTASIKLTYGIMEGYSQPLTQFSNGTNAHALEVGQHGINVTPTIFFNDYPDEAKDTGWVGFSRHQTNGEVIFHTYDDSKELFRVVCAARFNHDLHIDQTLWQQGLSIASGNTIWSGSDFLAIGDHISNGYTNVMARSFSQQSTLSAKTNIETVDPKDALNLINQTDIRSYQYKSDVAQGKAKRYTSLIIDDVNDVSQYRAPDEFTNEERTGRDDGSAVGYLFLAVKELTRRIKILEDKLHG</sequence>
<dbReference type="CDD" id="cd19958">
    <property type="entry name" value="pyocin_knob"/>
    <property type="match status" value="1"/>
</dbReference>
<comment type="subcellular location">
    <subcellularLocation>
        <location evidence="1">Virion</location>
    </subcellularLocation>
</comment>
<feature type="coiled-coil region" evidence="3">
    <location>
        <begin position="439"/>
        <end position="494"/>
    </location>
</feature>
<dbReference type="SUPFAM" id="SSF57997">
    <property type="entry name" value="Tropomyosin"/>
    <property type="match status" value="2"/>
</dbReference>
<keyword evidence="3" id="KW-0175">Coiled coil</keyword>
<keyword evidence="6" id="KW-1185">Reference proteome</keyword>
<evidence type="ECO:0000313" key="5">
    <source>
        <dbReference type="EMBL" id="WIU42464.1"/>
    </source>
</evidence>
<evidence type="ECO:0000256" key="2">
    <source>
        <dbReference type="ARBA" id="ARBA00022732"/>
    </source>
</evidence>
<keyword evidence="2" id="KW-0946">Virion</keyword>
<accession>A0AAX3XG84</accession>
<dbReference type="GO" id="GO:0098015">
    <property type="term" value="C:virus tail"/>
    <property type="evidence" value="ECO:0007669"/>
    <property type="project" value="UniProtKB-KW"/>
</dbReference>
<protein>
    <submittedName>
        <fullName evidence="5">Tail fiber protein</fullName>
    </submittedName>
</protein>
<organism evidence="5 6">
    <name type="scientific">Lactobacillus phage LFP01</name>
    <dbReference type="NCBI Taxonomy" id="3051505"/>
    <lineage>
        <taxon>Viruses</taxon>
        <taxon>Duplodnaviria</taxon>
        <taxon>Heunggongvirae</taxon>
        <taxon>Uroviricota</taxon>
        <taxon>Caudoviricetes</taxon>
    </lineage>
</organism>
<feature type="domain" description="Peptidase S74" evidence="4">
    <location>
        <begin position="1248"/>
        <end position="1345"/>
    </location>
</feature>
<evidence type="ECO:0000256" key="3">
    <source>
        <dbReference type="SAM" id="Coils"/>
    </source>
</evidence>
<dbReference type="Proteomes" id="UP001487040">
    <property type="component" value="Segment"/>
</dbReference>